<accession>A0A811UQM4</accession>
<evidence type="ECO:0000313" key="1">
    <source>
        <dbReference type="EMBL" id="CAD7001021.1"/>
    </source>
</evidence>
<protein>
    <submittedName>
        <fullName evidence="1">(Mediterranean fruit fly) hypothetical protein</fullName>
    </submittedName>
</protein>
<dbReference type="EMBL" id="CAJHJT010000023">
    <property type="protein sequence ID" value="CAD7001021.1"/>
    <property type="molecule type" value="Genomic_DNA"/>
</dbReference>
<sequence>MLSNKFQKFQSSEEFQKLYEIKVHSARMHLALFLWFAGHEACSFEILEIVLMYLLKLQGELFQ</sequence>
<reference evidence="1" key="1">
    <citation type="submission" date="2020-11" db="EMBL/GenBank/DDBJ databases">
        <authorList>
            <person name="Whitehead M."/>
        </authorList>
    </citation>
    <scope>NUCLEOTIDE SEQUENCE</scope>
    <source>
        <strain evidence="1">EGII</strain>
    </source>
</reference>
<name>A0A811UQM4_CERCA</name>
<feature type="non-terminal residue" evidence="1">
    <location>
        <position position="63"/>
    </location>
</feature>
<proteinExistence type="predicted"/>
<gene>
    <name evidence="1" type="ORF">CCAP1982_LOCUS9493</name>
</gene>
<evidence type="ECO:0000313" key="2">
    <source>
        <dbReference type="Proteomes" id="UP000606786"/>
    </source>
</evidence>
<keyword evidence="2" id="KW-1185">Reference proteome</keyword>
<comment type="caution">
    <text evidence="1">The sequence shown here is derived from an EMBL/GenBank/DDBJ whole genome shotgun (WGS) entry which is preliminary data.</text>
</comment>
<dbReference type="AlphaFoldDB" id="A0A811UQM4"/>
<dbReference type="Proteomes" id="UP000606786">
    <property type="component" value="Unassembled WGS sequence"/>
</dbReference>
<organism evidence="1 2">
    <name type="scientific">Ceratitis capitata</name>
    <name type="common">Mediterranean fruit fly</name>
    <name type="synonym">Tephritis capitata</name>
    <dbReference type="NCBI Taxonomy" id="7213"/>
    <lineage>
        <taxon>Eukaryota</taxon>
        <taxon>Metazoa</taxon>
        <taxon>Ecdysozoa</taxon>
        <taxon>Arthropoda</taxon>
        <taxon>Hexapoda</taxon>
        <taxon>Insecta</taxon>
        <taxon>Pterygota</taxon>
        <taxon>Neoptera</taxon>
        <taxon>Endopterygota</taxon>
        <taxon>Diptera</taxon>
        <taxon>Brachycera</taxon>
        <taxon>Muscomorpha</taxon>
        <taxon>Tephritoidea</taxon>
        <taxon>Tephritidae</taxon>
        <taxon>Ceratitis</taxon>
        <taxon>Ceratitis</taxon>
    </lineage>
</organism>